<evidence type="ECO:0000256" key="3">
    <source>
        <dbReference type="ARBA" id="ARBA00022694"/>
    </source>
</evidence>
<proteinExistence type="predicted"/>
<dbReference type="InterPro" id="IPR017861">
    <property type="entry name" value="KAE1/TsaD"/>
</dbReference>
<dbReference type="Proteomes" id="UP000281553">
    <property type="component" value="Unassembled WGS sequence"/>
</dbReference>
<evidence type="ECO:0000256" key="1">
    <source>
        <dbReference type="ARBA" id="ARBA00012156"/>
    </source>
</evidence>
<dbReference type="OrthoDB" id="10259622at2759"/>
<keyword evidence="4" id="KW-0479">Metal-binding</keyword>
<keyword evidence="2" id="KW-0808">Transferase</keyword>
<dbReference type="GO" id="GO:0005739">
    <property type="term" value="C:mitochondrion"/>
    <property type="evidence" value="ECO:0007669"/>
    <property type="project" value="TreeGrafter"/>
</dbReference>
<evidence type="ECO:0000256" key="5">
    <source>
        <dbReference type="ARBA" id="ARBA00023315"/>
    </source>
</evidence>
<evidence type="ECO:0000256" key="4">
    <source>
        <dbReference type="ARBA" id="ARBA00022723"/>
    </source>
</evidence>
<dbReference type="PANTHER" id="PTHR11735">
    <property type="entry name" value="TRNA N6-ADENOSINE THREONYLCARBAMOYLTRANSFERASE"/>
    <property type="match status" value="1"/>
</dbReference>
<evidence type="ECO:0000259" key="7">
    <source>
        <dbReference type="Pfam" id="PF00814"/>
    </source>
</evidence>
<dbReference type="AlphaFoldDB" id="A0A3P6QLJ3"/>
<keyword evidence="9" id="KW-1185">Reference proteome</keyword>
<dbReference type="PANTHER" id="PTHR11735:SF6">
    <property type="entry name" value="TRNA N6-ADENOSINE THREONYLCARBAMOYLTRANSFERASE, MITOCHONDRIAL"/>
    <property type="match status" value="1"/>
</dbReference>
<dbReference type="Pfam" id="PF00814">
    <property type="entry name" value="TsaD"/>
    <property type="match status" value="1"/>
</dbReference>
<gene>
    <name evidence="8" type="ORF">DILT_LOCUS1228</name>
</gene>
<reference evidence="8 9" key="1">
    <citation type="submission" date="2018-11" db="EMBL/GenBank/DDBJ databases">
        <authorList>
            <consortium name="Pathogen Informatics"/>
        </authorList>
    </citation>
    <scope>NUCLEOTIDE SEQUENCE [LARGE SCALE GENOMIC DNA]</scope>
</reference>
<keyword evidence="3" id="KW-0819">tRNA processing</keyword>
<dbReference type="InterPro" id="IPR000905">
    <property type="entry name" value="Gcp-like_dom"/>
</dbReference>
<dbReference type="Gene3D" id="3.30.420.40">
    <property type="match status" value="2"/>
</dbReference>
<dbReference type="EMBL" id="UYRU01007666">
    <property type="protein sequence ID" value="VDK41325.1"/>
    <property type="molecule type" value="Genomic_DNA"/>
</dbReference>
<evidence type="ECO:0000313" key="9">
    <source>
        <dbReference type="Proteomes" id="UP000281553"/>
    </source>
</evidence>
<dbReference type="InterPro" id="IPR043129">
    <property type="entry name" value="ATPase_NBD"/>
</dbReference>
<evidence type="ECO:0000313" key="8">
    <source>
        <dbReference type="EMBL" id="VDK41325.1"/>
    </source>
</evidence>
<accession>A0A3P6QLJ3</accession>
<dbReference type="SUPFAM" id="SSF53067">
    <property type="entry name" value="Actin-like ATPase domain"/>
    <property type="match status" value="2"/>
</dbReference>
<comment type="catalytic activity">
    <reaction evidence="6">
        <text>L-threonylcarbamoyladenylate + adenosine(37) in tRNA = N(6)-L-threonylcarbamoyladenosine(37) in tRNA + AMP + H(+)</text>
        <dbReference type="Rhea" id="RHEA:37059"/>
        <dbReference type="Rhea" id="RHEA-COMP:10162"/>
        <dbReference type="Rhea" id="RHEA-COMP:10163"/>
        <dbReference type="ChEBI" id="CHEBI:15378"/>
        <dbReference type="ChEBI" id="CHEBI:73682"/>
        <dbReference type="ChEBI" id="CHEBI:74411"/>
        <dbReference type="ChEBI" id="CHEBI:74418"/>
        <dbReference type="ChEBI" id="CHEBI:456215"/>
        <dbReference type="EC" id="2.3.1.234"/>
    </reaction>
</comment>
<dbReference type="GO" id="GO:0061711">
    <property type="term" value="F:tRNA N(6)-L-threonylcarbamoyladenine synthase activity"/>
    <property type="evidence" value="ECO:0007669"/>
    <property type="project" value="UniProtKB-EC"/>
</dbReference>
<sequence>MPPIASQLHAGHIHGVVDTALQKSGLSWNHLSAVAVTVKPGMPFSLKVGVQFAKKLARTHGLPVIPIHHMEAHALTAMLTDESLHFPFLVLLVSGGHSLLALVRGLEDFLLLGTSRDISPGECLDKVTNMIPKRSSNMLTVFSSVTTNYGRISRKTCWSTGRLFARSRGILEVF</sequence>
<name>A0A3P6QLJ3_DIBLA</name>
<organism evidence="8 9">
    <name type="scientific">Dibothriocephalus latus</name>
    <name type="common">Fish tapeworm</name>
    <name type="synonym">Diphyllobothrium latum</name>
    <dbReference type="NCBI Taxonomy" id="60516"/>
    <lineage>
        <taxon>Eukaryota</taxon>
        <taxon>Metazoa</taxon>
        <taxon>Spiralia</taxon>
        <taxon>Lophotrochozoa</taxon>
        <taxon>Platyhelminthes</taxon>
        <taxon>Cestoda</taxon>
        <taxon>Eucestoda</taxon>
        <taxon>Diphyllobothriidea</taxon>
        <taxon>Diphyllobothriidae</taxon>
        <taxon>Dibothriocephalus</taxon>
    </lineage>
</organism>
<dbReference type="GO" id="GO:0046872">
    <property type="term" value="F:metal ion binding"/>
    <property type="evidence" value="ECO:0007669"/>
    <property type="project" value="UniProtKB-KW"/>
</dbReference>
<feature type="domain" description="Gcp-like" evidence="7">
    <location>
        <begin position="1"/>
        <end position="131"/>
    </location>
</feature>
<dbReference type="GO" id="GO:0008033">
    <property type="term" value="P:tRNA processing"/>
    <property type="evidence" value="ECO:0007669"/>
    <property type="project" value="UniProtKB-KW"/>
</dbReference>
<protein>
    <recommendedName>
        <fullName evidence="1">N(6)-L-threonylcarbamoyladenine synthase</fullName>
        <ecNumber evidence="1">2.3.1.234</ecNumber>
    </recommendedName>
</protein>
<evidence type="ECO:0000256" key="2">
    <source>
        <dbReference type="ARBA" id="ARBA00022679"/>
    </source>
</evidence>
<keyword evidence="5" id="KW-0012">Acyltransferase</keyword>
<dbReference type="EC" id="2.3.1.234" evidence="1"/>
<evidence type="ECO:0000256" key="6">
    <source>
        <dbReference type="ARBA" id="ARBA00048117"/>
    </source>
</evidence>
<dbReference type="PRINTS" id="PR00789">
    <property type="entry name" value="OSIALOPTASE"/>
</dbReference>